<dbReference type="OrthoDB" id="6478541at2759"/>
<accession>A0A4Y2EMU5</accession>
<proteinExistence type="predicted"/>
<keyword evidence="2" id="KW-1185">Reference proteome</keyword>
<sequence>MWKFVIPNPFSELPSREVNRLMEITLFPDCKDPPKIGDVTVLLTSGRLTRLDLRPFAVEAEQDSTVKPMRTSSIITLRNLASNSKKFIFGFVRNIISWNPYLEEFYSYIHPGFDVFKECQNLRILRIYSSFSSFLVNNVSIDLSVLSSLRNLEVLHFPNVDTGTIANVLEICPKLISIGQNDSLESLEEIAQKRQKDSLLNFDDGRHFQLQRCVWGNDSWLDTHERCLYKSRFCDNMRFAVALCPLVQELIFYVHTKDAMKMLKFLKHLTFLRIDFHNCEDDFLPDFVALLLEIGPQLKHLSVLGIHHRYPVDVIFDCCPHLHSLQIYGSPFVKNSSEASGNLPLRRLKLQSLYGPNDKESLLFLLSNCKLLEELFLCEVGFFDDALLSEIFKRNPFTELRVSCIEYCNLTKRGYQMCIENAASIETVLIIWDRKVSI</sequence>
<reference evidence="1 2" key="1">
    <citation type="journal article" date="2019" name="Sci. Rep.">
        <title>Orb-weaving spider Araneus ventricosus genome elucidates the spidroin gene catalogue.</title>
        <authorList>
            <person name="Kono N."/>
            <person name="Nakamura H."/>
            <person name="Ohtoshi R."/>
            <person name="Moran D.A.P."/>
            <person name="Shinohara A."/>
            <person name="Yoshida Y."/>
            <person name="Fujiwara M."/>
            <person name="Mori M."/>
            <person name="Tomita M."/>
            <person name="Arakawa K."/>
        </authorList>
    </citation>
    <scope>NUCLEOTIDE SEQUENCE [LARGE SCALE GENOMIC DNA]</scope>
</reference>
<protein>
    <recommendedName>
        <fullName evidence="3">F-box domain-containing protein</fullName>
    </recommendedName>
</protein>
<dbReference type="Proteomes" id="UP000499080">
    <property type="component" value="Unassembled WGS sequence"/>
</dbReference>
<evidence type="ECO:0008006" key="3">
    <source>
        <dbReference type="Google" id="ProtNLM"/>
    </source>
</evidence>
<name>A0A4Y2EMU5_ARAVE</name>
<dbReference type="InterPro" id="IPR032675">
    <property type="entry name" value="LRR_dom_sf"/>
</dbReference>
<dbReference type="EMBL" id="BGPR01000663">
    <property type="protein sequence ID" value="GBM30520.1"/>
    <property type="molecule type" value="Genomic_DNA"/>
</dbReference>
<organism evidence="1 2">
    <name type="scientific">Araneus ventricosus</name>
    <name type="common">Orbweaver spider</name>
    <name type="synonym">Epeira ventricosa</name>
    <dbReference type="NCBI Taxonomy" id="182803"/>
    <lineage>
        <taxon>Eukaryota</taxon>
        <taxon>Metazoa</taxon>
        <taxon>Ecdysozoa</taxon>
        <taxon>Arthropoda</taxon>
        <taxon>Chelicerata</taxon>
        <taxon>Arachnida</taxon>
        <taxon>Araneae</taxon>
        <taxon>Araneomorphae</taxon>
        <taxon>Entelegynae</taxon>
        <taxon>Araneoidea</taxon>
        <taxon>Araneidae</taxon>
        <taxon>Araneus</taxon>
    </lineage>
</organism>
<dbReference type="AlphaFoldDB" id="A0A4Y2EMU5"/>
<evidence type="ECO:0000313" key="1">
    <source>
        <dbReference type="EMBL" id="GBM30520.1"/>
    </source>
</evidence>
<dbReference type="SUPFAM" id="SSF52047">
    <property type="entry name" value="RNI-like"/>
    <property type="match status" value="1"/>
</dbReference>
<evidence type="ECO:0000313" key="2">
    <source>
        <dbReference type="Proteomes" id="UP000499080"/>
    </source>
</evidence>
<dbReference type="Gene3D" id="3.80.10.10">
    <property type="entry name" value="Ribonuclease Inhibitor"/>
    <property type="match status" value="1"/>
</dbReference>
<comment type="caution">
    <text evidence="1">The sequence shown here is derived from an EMBL/GenBank/DDBJ whole genome shotgun (WGS) entry which is preliminary data.</text>
</comment>
<gene>
    <name evidence="1" type="ORF">AVEN_264981_1</name>
</gene>